<dbReference type="Proteomes" id="UP000033935">
    <property type="component" value="Unassembled WGS sequence"/>
</dbReference>
<comment type="caution">
    <text evidence="1">The sequence shown here is derived from an EMBL/GenBank/DDBJ whole genome shotgun (WGS) entry which is preliminary data.</text>
</comment>
<organism evidence="1 2">
    <name type="scientific">Candidatus Uhrbacteria bacterium GW2011_GWF2_39_13</name>
    <dbReference type="NCBI Taxonomy" id="1618995"/>
    <lineage>
        <taxon>Bacteria</taxon>
        <taxon>Candidatus Uhriibacteriota</taxon>
    </lineage>
</organism>
<dbReference type="InterPro" id="IPR028994">
    <property type="entry name" value="Integrin_alpha_N"/>
</dbReference>
<evidence type="ECO:0008006" key="3">
    <source>
        <dbReference type="Google" id="ProtNLM"/>
    </source>
</evidence>
<sequence>MLKRIMLTITFLFVVSVFCEIKNNNNSAYTQNDIRQPDTNGWIKFNGKDCFFGIRPGSYETELIRDGKVCATIITPASDDIQLLAKDLSIKIATASNSERLPIMTDIDATKGRCEGLKDEFKNTNLIILGNINNNEAIIPLYARFLCLADAAYPGAGGYTLRTIRNPWGTFKNVILIGASDYNGLKSGIEAFLKSTSMKIKEKNCTCSFLMNLKPILNDKVKKQINNVIAQAKSFIKKAVQDNNITFDMQQIYEIPMAYLITEDPVLAEALKINAKNYTKNLSPVFKTGDYSLEGYYRMFQIATTTNIIDDDAVRKMDTNAFLSLYEMRKEYWLRTSPGKIGSRHQMSGTLAYLMMSFFLNLNMSPNTDSLIRDFIKKQYNGTLSHYKYITEKTYSGTEDEGGLQTDMTSIFQFAFSFGETKGFKTGIAREGIKKLIAVSDNMGYGVGAGIYEDAYPEGATKIKCANGSPLYLASFYFKDGELKWLYKNLPGMGWGSWFGRAPFGFHEYDTDNYIFSTIPDLKKYNALYVNPRPVYVEKCEVMPGFRKENFFDKVTLRSGFKPEDAYVSFQGYTTGNSYQVAIDPMVLLRYCDEGVLWLATNCQLTDSYWRNSFTVSNGFDGTKGNIIPYLNTCCSIDNVNIFSATLPNINGGTWNRWAVYVAPGKLLLVDNFKANKRGEYYFASTLKSPVPTIIHENNFISDITGKRMTVTSAENYTKSLDHGIRRMDAQEFWYIRQTISRKLGENENFSMANLLTVKDIDLPDKTSLRKITDEIFLIISADELVLVGKGPCENNFIKTDTDFFIISNDKAVFHNGTYFNAEDLNIKLNNKQNVYKIFSKNFLRRINNNFIPQNNLNGKTPLGFSRIEKFSRNFGMEFKTVRGFTVSPVPVSGLDALEDNVVKRWDSGTVLQQGKPLLIDLKREAEICRVEIQTSTGKSNGIPTFREPIKIKYRTGNTEETLREKDFMEIISEFLPDMRELYKMDVWQVNRYILNIPPSKARFIEFEGLPDKISELTFYENKLIPSEIRKVKKVDLAGNGQNDLLVETANREITALDIEGKQLFSIKLPYEIIDFIAQDIDGDNKAEIVVACYDLHLYKFNYKGERIKTAGPLFQHPYTMNILKNGNTKKIALTYYYHVQIFDKNLNEITKPLPLAGMWFENAAVIDINGDTNDDMISSDIYGRTYCIDGLTYKISKLFWSPNGISNHIFKWGKSDNGKTPVVFAGMNTIQKNEILPGTFDVIKSWKLSDGSVYNDALFVNLKTAHETELVVAKSLGYIGVISPDGKIIKEISCDGIIHCLAEIRDKNNNQTEFIIVGTSTGIYAFNRNLEEIAFYPGNTEHISVIENKIIAEIDNTINKLEIKKGF</sequence>
<evidence type="ECO:0000313" key="2">
    <source>
        <dbReference type="Proteomes" id="UP000033935"/>
    </source>
</evidence>
<gene>
    <name evidence="1" type="ORF">UT30_C0022G0006</name>
</gene>
<dbReference type="SUPFAM" id="SSF69318">
    <property type="entry name" value="Integrin alpha N-terminal domain"/>
    <property type="match status" value="1"/>
</dbReference>
<reference evidence="1 2" key="1">
    <citation type="journal article" date="2015" name="Nature">
        <title>rRNA introns, odd ribosomes, and small enigmatic genomes across a large radiation of phyla.</title>
        <authorList>
            <person name="Brown C.T."/>
            <person name="Hug L.A."/>
            <person name="Thomas B.C."/>
            <person name="Sharon I."/>
            <person name="Castelle C.J."/>
            <person name="Singh A."/>
            <person name="Wilkins M.J."/>
            <person name="Williams K.H."/>
            <person name="Banfield J.F."/>
        </authorList>
    </citation>
    <scope>NUCLEOTIDE SEQUENCE [LARGE SCALE GENOMIC DNA]</scope>
</reference>
<dbReference type="EMBL" id="LBWG01000022">
    <property type="protein sequence ID" value="KKR03673.1"/>
    <property type="molecule type" value="Genomic_DNA"/>
</dbReference>
<accession>A0A0G0MKM1</accession>
<proteinExistence type="predicted"/>
<name>A0A0G0MKM1_9BACT</name>
<protein>
    <recommendedName>
        <fullName evidence="3">FG-GAP repeat protein</fullName>
    </recommendedName>
</protein>
<evidence type="ECO:0000313" key="1">
    <source>
        <dbReference type="EMBL" id="KKR03673.1"/>
    </source>
</evidence>